<evidence type="ECO:0000313" key="2">
    <source>
        <dbReference type="Proteomes" id="UP001066276"/>
    </source>
</evidence>
<sequence>MLLPTHEDTDDDLVKEWHENTEECSVNLMRTLTKHEDGAAVARIELIMKELERHKDEKGVKTFLVKREKSLQGYDNEIMERKARTFTRGPLDYQ</sequence>
<comment type="caution">
    <text evidence="1">The sequence shown here is derived from an EMBL/GenBank/DDBJ whole genome shotgun (WGS) entry which is preliminary data.</text>
</comment>
<reference evidence="1" key="1">
    <citation type="journal article" date="2022" name="bioRxiv">
        <title>Sequencing and chromosome-scale assembly of the giantPleurodeles waltlgenome.</title>
        <authorList>
            <person name="Brown T."/>
            <person name="Elewa A."/>
            <person name="Iarovenko S."/>
            <person name="Subramanian E."/>
            <person name="Araus A.J."/>
            <person name="Petzold A."/>
            <person name="Susuki M."/>
            <person name="Suzuki K.-i.T."/>
            <person name="Hayashi T."/>
            <person name="Toyoda A."/>
            <person name="Oliveira C."/>
            <person name="Osipova E."/>
            <person name="Leigh N.D."/>
            <person name="Simon A."/>
            <person name="Yun M.H."/>
        </authorList>
    </citation>
    <scope>NUCLEOTIDE SEQUENCE</scope>
    <source>
        <strain evidence="1">20211129_DDA</strain>
        <tissue evidence="1">Liver</tissue>
    </source>
</reference>
<name>A0AAV7N4D8_PLEWA</name>
<proteinExistence type="predicted"/>
<evidence type="ECO:0000313" key="1">
    <source>
        <dbReference type="EMBL" id="KAJ1110877.1"/>
    </source>
</evidence>
<organism evidence="1 2">
    <name type="scientific">Pleurodeles waltl</name>
    <name type="common">Iberian ribbed newt</name>
    <dbReference type="NCBI Taxonomy" id="8319"/>
    <lineage>
        <taxon>Eukaryota</taxon>
        <taxon>Metazoa</taxon>
        <taxon>Chordata</taxon>
        <taxon>Craniata</taxon>
        <taxon>Vertebrata</taxon>
        <taxon>Euteleostomi</taxon>
        <taxon>Amphibia</taxon>
        <taxon>Batrachia</taxon>
        <taxon>Caudata</taxon>
        <taxon>Salamandroidea</taxon>
        <taxon>Salamandridae</taxon>
        <taxon>Pleurodelinae</taxon>
        <taxon>Pleurodeles</taxon>
    </lineage>
</organism>
<dbReference type="AlphaFoldDB" id="A0AAV7N4D8"/>
<gene>
    <name evidence="1" type="ORF">NDU88_008223</name>
</gene>
<dbReference type="EMBL" id="JANPWB010000013">
    <property type="protein sequence ID" value="KAJ1110877.1"/>
    <property type="molecule type" value="Genomic_DNA"/>
</dbReference>
<accession>A0AAV7N4D8</accession>
<keyword evidence="2" id="KW-1185">Reference proteome</keyword>
<dbReference type="Proteomes" id="UP001066276">
    <property type="component" value="Chromosome 9"/>
</dbReference>
<protein>
    <submittedName>
        <fullName evidence="1">Uncharacterized protein</fullName>
    </submittedName>
</protein>